<keyword evidence="4" id="KW-1185">Reference proteome</keyword>
<dbReference type="Proteomes" id="UP000468388">
    <property type="component" value="Unassembled WGS sequence"/>
</dbReference>
<dbReference type="RefSeq" id="WP_157302755.1">
    <property type="nucleotide sequence ID" value="NZ_BAAAZB010000001.1"/>
</dbReference>
<sequence>MKKFLLFVSFVLFVNGVLGQTTPLWSSTFVYGNVQNPSGLGSLELYQNNTFSSAPFGSADGVGIVIGTGTTYGPAFNMYRNGSSFSYLFAYEIYPIAGRTVERDVPFYGPYKSYSGFTARWTYEMIAPNALTINASSATQICGNERMGLTSPLNWLLFSDSYVTTSLVWEYNLNGSATWKGMDSSQNNFFFYFTPASYIPELKSATQNVKFRCRIKAKYSDATYYSPYSAATNPLAISPPPPTVTDESKIVKTPSCFGQNNGKIDIDPSNIVAGYSTMRWILRPASTSVPCNPDLGNSASNCGDFVDESNGAEPVSSGVHATGVPKGDYALWLINPGSGSGNCFTSIPVSVGELADLSIANNTAQTKDVSCYGATDGVIGVSAAGGDASSGYYFKLTTSTGTVVSAEQLSANGTVLWQNLPVGQYIAIVRDNTCTGITRQVTITVSGPPQITGSVTVSQPLCINPGDGSIGIAASGGTNYKYNLYKNNVLFAQSATTTATSYSFNGLGGGAYTAEVINADYSSCPGWGSAVTLNTITALSLQPVSADSVSCNGGSDGALKVSASGGSGAYKYTLGAVTNTTGIFSGLSAGDYTVTLKNQATTCNDVATRLITVYQRAALQVSLQKTDITCSSAANGILKAVVTGGSGSYNYTWQQYKAGSWVGNSFWFNTDTQIEGLEPGTYRVIISDNKSTGCTVTSSTITLNDPLPVAFTNVTVNEAVCLTEGASVNLTASGGDGNYTYSWSTGAAFTNFTAGNVLHTAGTYTFRVSDGKGCKIETDTYPVTLPAAELSFSTQLSDYHGFNVSCTGNGDGNITVTATGGSTVYQYKLDNNSYQDSPVFNNLAAGSYTISVKDSRGCEKSTTVALIQPVIVIRGVKTDIKCYGAATGKIVTNISGGAAPYVCKVNGVSFKDSVTDLVAGNYTLSITDANGCSKDSLINIVNLYPALKVQSAVVTDISCYGTTGRITLATTGGDGVYNYTLDGAVYTSGAALTAGDYHALVTDGQGCTDAYPDQLFVTAPASALSYTAVLSDYNGYNISCSGGDNGFAIITATGGNGSTYSGYKYALDNGTFEDAALIEHINAGSHLLKVKDARGCISSASYTFTQSSLALDLALVSKQDVICAATPAGNITVKGSGGTGSLEYSMDNVKWQTATSFYNLIAGDYNIYVKDANSCGQQLSVQINSQDPAITIDKITLNDIVCYGSTGTINIQVHGGAGTLTNEYSLNGVDYTAFTNTTALGAGTYTVRVKDVPGCYSAVADAGSITAPVSALTAGITTSDFNGAQISCYGLSDGTFDITATGGSGVYQYSFNNGPYTSINKYDHLAAGTYPVKIQDTRGCVITKSVALQQAAAVSLTVAGIQDLSCGADPTGKITLQAAGGITPYQYELNTEQWQEMPVFPSLTSGSYTMQVKDKNGCMAAKNVLVKALNPAITATASITPVNCYGENSGAVKVIVSGGDGNYNNQWNVADPLHVPAGNYTLKVTDGKGCTQSFNYEVTQPDLLTLATIAPAVCDGLSDGRITANAQGGISPYQYAIDKGTWGITPVFETLVAGNYTISVQDVNGCNVSKDVLIDKLNVKPDVNFLVASRENALDTLVIKDISLPAPDNISWTYSPEAVFMGYDGIAPLIKFNKEGNYWIEMTATFGSCTYSLKKDIVINTYDPLAGPVYTLPVHVIDTVLLSPNPNNGYFSFEVKMVKKQQVVVSVYDMNGRLVDSKQYSPALQIDDKFALSNTVSGTYLLRVIAENDSKDVRFIISK</sequence>
<dbReference type="Pfam" id="PF18962">
    <property type="entry name" value="Por_Secre_tail"/>
    <property type="match status" value="1"/>
</dbReference>
<proteinExistence type="predicted"/>
<evidence type="ECO:0000259" key="2">
    <source>
        <dbReference type="Pfam" id="PF18962"/>
    </source>
</evidence>
<dbReference type="NCBIfam" id="TIGR04183">
    <property type="entry name" value="Por_Secre_tail"/>
    <property type="match status" value="1"/>
</dbReference>
<dbReference type="EMBL" id="WRXO01000009">
    <property type="protein sequence ID" value="MVT43948.1"/>
    <property type="molecule type" value="Genomic_DNA"/>
</dbReference>
<comment type="caution">
    <text evidence="3">The sequence shown here is derived from an EMBL/GenBank/DDBJ whole genome shotgun (WGS) entry which is preliminary data.</text>
</comment>
<evidence type="ECO:0000256" key="1">
    <source>
        <dbReference type="SAM" id="SignalP"/>
    </source>
</evidence>
<name>A0A6N8JI49_9BACT</name>
<organism evidence="3 4">
    <name type="scientific">Chitinophaga oryziterrae</name>
    <dbReference type="NCBI Taxonomy" id="1031224"/>
    <lineage>
        <taxon>Bacteria</taxon>
        <taxon>Pseudomonadati</taxon>
        <taxon>Bacteroidota</taxon>
        <taxon>Chitinophagia</taxon>
        <taxon>Chitinophagales</taxon>
        <taxon>Chitinophagaceae</taxon>
        <taxon>Chitinophaga</taxon>
    </lineage>
</organism>
<feature type="chain" id="PRO_5026799936" evidence="1">
    <location>
        <begin position="20"/>
        <end position="1759"/>
    </location>
</feature>
<gene>
    <name evidence="3" type="ORF">GO495_25355</name>
</gene>
<evidence type="ECO:0000313" key="3">
    <source>
        <dbReference type="EMBL" id="MVT43948.1"/>
    </source>
</evidence>
<protein>
    <submittedName>
        <fullName evidence="3">T9SS type A sorting domain-containing protein</fullName>
    </submittedName>
</protein>
<dbReference type="InterPro" id="IPR026444">
    <property type="entry name" value="Secre_tail"/>
</dbReference>
<evidence type="ECO:0000313" key="4">
    <source>
        <dbReference type="Proteomes" id="UP000468388"/>
    </source>
</evidence>
<dbReference type="InterPro" id="IPR025667">
    <property type="entry name" value="SprB_repeat"/>
</dbReference>
<accession>A0A6N8JI49</accession>
<feature type="domain" description="Secretion system C-terminal sorting" evidence="2">
    <location>
        <begin position="1684"/>
        <end position="1757"/>
    </location>
</feature>
<keyword evidence="1" id="KW-0732">Signal</keyword>
<dbReference type="Pfam" id="PF13573">
    <property type="entry name" value="SprB"/>
    <property type="match status" value="10"/>
</dbReference>
<reference evidence="3 4" key="1">
    <citation type="submission" date="2019-12" db="EMBL/GenBank/DDBJ databases">
        <title>The draft genomic sequence of strain Chitinophaga oryziterrae JCM 16595.</title>
        <authorList>
            <person name="Zhang X."/>
        </authorList>
    </citation>
    <scope>NUCLEOTIDE SEQUENCE [LARGE SCALE GENOMIC DNA]</scope>
    <source>
        <strain evidence="3 4">JCM 16595</strain>
    </source>
</reference>
<feature type="signal peptide" evidence="1">
    <location>
        <begin position="1"/>
        <end position="19"/>
    </location>
</feature>
<dbReference type="OrthoDB" id="7794186at2"/>